<gene>
    <name evidence="2" type="ORF">S03H2_65364</name>
</gene>
<accession>X1IUU1</accession>
<dbReference type="InterPro" id="IPR003615">
    <property type="entry name" value="HNH_nuc"/>
</dbReference>
<dbReference type="Pfam" id="PF14279">
    <property type="entry name" value="HNH_5"/>
    <property type="match status" value="1"/>
</dbReference>
<feature type="non-terminal residue" evidence="2">
    <location>
        <position position="144"/>
    </location>
</feature>
<proteinExistence type="predicted"/>
<evidence type="ECO:0000259" key="1">
    <source>
        <dbReference type="SMART" id="SM00507"/>
    </source>
</evidence>
<reference evidence="2" key="1">
    <citation type="journal article" date="2014" name="Front. Microbiol.">
        <title>High frequency of phylogenetically diverse reductive dehalogenase-homologous genes in deep subseafloor sedimentary metagenomes.</title>
        <authorList>
            <person name="Kawai M."/>
            <person name="Futagami T."/>
            <person name="Toyoda A."/>
            <person name="Takaki Y."/>
            <person name="Nishi S."/>
            <person name="Hori S."/>
            <person name="Arai W."/>
            <person name="Tsubouchi T."/>
            <person name="Morono Y."/>
            <person name="Uchiyama I."/>
            <person name="Ito T."/>
            <person name="Fujiyama A."/>
            <person name="Inagaki F."/>
            <person name="Takami H."/>
        </authorList>
    </citation>
    <scope>NUCLEOTIDE SEQUENCE</scope>
    <source>
        <strain evidence="2">Expedition CK06-06</strain>
    </source>
</reference>
<dbReference type="PANTHER" id="PTHR33877:SF2">
    <property type="entry name" value="OS07G0170200 PROTEIN"/>
    <property type="match status" value="1"/>
</dbReference>
<dbReference type="AlphaFoldDB" id="X1IUU1"/>
<dbReference type="SMART" id="SM00507">
    <property type="entry name" value="HNHc"/>
    <property type="match status" value="1"/>
</dbReference>
<dbReference type="InterPro" id="IPR052892">
    <property type="entry name" value="NA-targeting_endonuclease"/>
</dbReference>
<comment type="caution">
    <text evidence="2">The sequence shown here is derived from an EMBL/GenBank/DDBJ whole genome shotgun (WGS) entry which is preliminary data.</text>
</comment>
<sequence length="144" mass="16725">MYREASEMVNLPVLVLNQTYEPLNVCRVRRAVVLLYYGKAEMLENGTGFIHSASYTFPVPSVIRLAYMIKRPRPQRKLTRLEVFHRDQYTCQYCGKQTHQLTLDHVIPRYRGGEHVWENVVSACIPCNRRKAGKTPNEAGMRLL</sequence>
<dbReference type="EMBL" id="BARU01042556">
    <property type="protein sequence ID" value="GAH86211.1"/>
    <property type="molecule type" value="Genomic_DNA"/>
</dbReference>
<feature type="domain" description="HNH nuclease" evidence="1">
    <location>
        <begin position="78"/>
        <end position="129"/>
    </location>
</feature>
<organism evidence="2">
    <name type="scientific">marine sediment metagenome</name>
    <dbReference type="NCBI Taxonomy" id="412755"/>
    <lineage>
        <taxon>unclassified sequences</taxon>
        <taxon>metagenomes</taxon>
        <taxon>ecological metagenomes</taxon>
    </lineage>
</organism>
<dbReference type="Gene3D" id="1.10.30.50">
    <property type="match status" value="1"/>
</dbReference>
<dbReference type="InterPro" id="IPR029471">
    <property type="entry name" value="HNH_5"/>
</dbReference>
<evidence type="ECO:0000313" key="2">
    <source>
        <dbReference type="EMBL" id="GAH86211.1"/>
    </source>
</evidence>
<name>X1IUU1_9ZZZZ</name>
<dbReference type="PANTHER" id="PTHR33877">
    <property type="entry name" value="SLL1193 PROTEIN"/>
    <property type="match status" value="1"/>
</dbReference>
<protein>
    <recommendedName>
        <fullName evidence="1">HNH nuclease domain-containing protein</fullName>
    </recommendedName>
</protein>
<dbReference type="CDD" id="cd00085">
    <property type="entry name" value="HNHc"/>
    <property type="match status" value="1"/>
</dbReference>